<dbReference type="EMBL" id="HBGJ01010778">
    <property type="protein sequence ID" value="CAD9248345.1"/>
    <property type="molecule type" value="Transcribed_RNA"/>
</dbReference>
<feature type="transmembrane region" description="Helical" evidence="6">
    <location>
        <begin position="32"/>
        <end position="53"/>
    </location>
</feature>
<keyword evidence="2" id="KW-0489">Methyltransferase</keyword>
<evidence type="ECO:0008006" key="8">
    <source>
        <dbReference type="Google" id="ProtNLM"/>
    </source>
</evidence>
<keyword evidence="3" id="KW-0808">Transferase</keyword>
<keyword evidence="6" id="KW-0472">Membrane</keyword>
<dbReference type="InterPro" id="IPR029063">
    <property type="entry name" value="SAM-dependent_MTases_sf"/>
</dbReference>
<feature type="region of interest" description="Disordered" evidence="5">
    <location>
        <begin position="212"/>
        <end position="253"/>
    </location>
</feature>
<dbReference type="SUPFAM" id="SSF53335">
    <property type="entry name" value="S-adenosyl-L-methionine-dependent methyltransferases"/>
    <property type="match status" value="1"/>
</dbReference>
<gene>
    <name evidence="7" type="ORF">PPAR1163_LOCUS6704</name>
</gene>
<dbReference type="AlphaFoldDB" id="A0A7S1TX60"/>
<dbReference type="GO" id="GO:0032259">
    <property type="term" value="P:methylation"/>
    <property type="evidence" value="ECO:0007669"/>
    <property type="project" value="UniProtKB-KW"/>
</dbReference>
<dbReference type="Gene3D" id="3.40.50.150">
    <property type="entry name" value="Vaccinia Virus protein VP39"/>
    <property type="match status" value="1"/>
</dbReference>
<evidence type="ECO:0000256" key="2">
    <source>
        <dbReference type="ARBA" id="ARBA00022603"/>
    </source>
</evidence>
<evidence type="ECO:0000256" key="1">
    <source>
        <dbReference type="ARBA" id="ARBA00010633"/>
    </source>
</evidence>
<comment type="similarity">
    <text evidence="1">Belongs to the ANT/ATPSC lysine N-methyltransferase family.</text>
</comment>
<protein>
    <recommendedName>
        <fullName evidence="8">Methyltransferase domain-containing protein</fullName>
    </recommendedName>
</protein>
<sequence>MRNANACVPPPPPAARRRHPCPSMAATELHVLGYALGIGLGVPIGMVLLYLVLVHSFSSGNDSFGGSIPYAWTPSDRVNRMLDIAPVLKGDIVYDLGCGDGRFILGAASRGAQAVGYDLAWFPYAQARFCALLFGQGRVRVERRDFWHADLSSATVVCVFLLPQQMVHLQRKLLREVSPGCRILAYRYGLPGWQSQDTGYNDVFKCKHRSMLQPNPHTRSKANSRSLVAHRRRHRQRHARAKRRLGITRQFPL</sequence>
<evidence type="ECO:0000256" key="3">
    <source>
        <dbReference type="ARBA" id="ARBA00022679"/>
    </source>
</evidence>
<evidence type="ECO:0000256" key="5">
    <source>
        <dbReference type="SAM" id="MobiDB-lite"/>
    </source>
</evidence>
<keyword evidence="6" id="KW-1133">Transmembrane helix</keyword>
<evidence type="ECO:0000313" key="7">
    <source>
        <dbReference type="EMBL" id="CAD9248345.1"/>
    </source>
</evidence>
<dbReference type="PANTHER" id="PTHR13610">
    <property type="entry name" value="METHYLTRANSFERASE DOMAIN-CONTAINING PROTEIN"/>
    <property type="match status" value="1"/>
</dbReference>
<evidence type="ECO:0000256" key="4">
    <source>
        <dbReference type="ARBA" id="ARBA00022691"/>
    </source>
</evidence>
<dbReference type="InterPro" id="IPR026170">
    <property type="entry name" value="FAM173A/B"/>
</dbReference>
<reference evidence="7" key="1">
    <citation type="submission" date="2021-01" db="EMBL/GenBank/DDBJ databases">
        <authorList>
            <person name="Corre E."/>
            <person name="Pelletier E."/>
            <person name="Niang G."/>
            <person name="Scheremetjew M."/>
            <person name="Finn R."/>
            <person name="Kale V."/>
            <person name="Holt S."/>
            <person name="Cochrane G."/>
            <person name="Meng A."/>
            <person name="Brown T."/>
            <person name="Cohen L."/>
        </authorList>
    </citation>
    <scope>NUCLEOTIDE SEQUENCE</scope>
    <source>
        <strain evidence="7">CCMP2877</strain>
    </source>
</reference>
<accession>A0A7S1TX60</accession>
<dbReference type="GO" id="GO:0016279">
    <property type="term" value="F:protein-lysine N-methyltransferase activity"/>
    <property type="evidence" value="ECO:0007669"/>
    <property type="project" value="InterPro"/>
</dbReference>
<dbReference type="CDD" id="cd02440">
    <property type="entry name" value="AdoMet_MTases"/>
    <property type="match status" value="1"/>
</dbReference>
<dbReference type="PANTHER" id="PTHR13610:SF11">
    <property type="entry name" value="METHYLTRANSFERASE DOMAIN-CONTAINING PROTEIN"/>
    <property type="match status" value="1"/>
</dbReference>
<proteinExistence type="inferred from homology"/>
<keyword evidence="6" id="KW-0812">Transmembrane</keyword>
<name>A0A7S1TX60_9STRA</name>
<evidence type="ECO:0000256" key="6">
    <source>
        <dbReference type="SAM" id="Phobius"/>
    </source>
</evidence>
<organism evidence="7">
    <name type="scientific">Phaeomonas parva</name>
    <dbReference type="NCBI Taxonomy" id="124430"/>
    <lineage>
        <taxon>Eukaryota</taxon>
        <taxon>Sar</taxon>
        <taxon>Stramenopiles</taxon>
        <taxon>Ochrophyta</taxon>
        <taxon>Pinguiophyceae</taxon>
        <taxon>Pinguiochrysidales</taxon>
        <taxon>Pinguiochrysidaceae</taxon>
        <taxon>Phaeomonas</taxon>
    </lineage>
</organism>
<feature type="compositionally biased region" description="Basic residues" evidence="5">
    <location>
        <begin position="218"/>
        <end position="246"/>
    </location>
</feature>
<keyword evidence="4" id="KW-0949">S-adenosyl-L-methionine</keyword>